<dbReference type="SUPFAM" id="SSF49265">
    <property type="entry name" value="Fibronectin type III"/>
    <property type="match status" value="1"/>
</dbReference>
<comment type="caution">
    <text evidence="20">The sequence shown here is derived from an EMBL/GenBank/DDBJ whole genome shotgun (WGS) entry which is preliminary data.</text>
</comment>
<feature type="domain" description="Ig-like" evidence="18">
    <location>
        <begin position="44"/>
        <end position="129"/>
    </location>
</feature>
<feature type="domain" description="Fibronectin type-III" evidence="19">
    <location>
        <begin position="567"/>
        <end position="663"/>
    </location>
</feature>
<dbReference type="PANTHER" id="PTHR44170:SF33">
    <property type="entry name" value="BROTHER OF IHOG, ISOFORM G-RELATED"/>
    <property type="match status" value="1"/>
</dbReference>
<protein>
    <recommendedName>
        <fullName evidence="15">Interference hedgehog</fullName>
    </recommendedName>
</protein>
<evidence type="ECO:0000256" key="3">
    <source>
        <dbReference type="ARBA" id="ARBA00022692"/>
    </source>
</evidence>
<keyword evidence="8 17" id="KW-0472">Membrane</keyword>
<sequence>MRVVFNLGHIEFNKEVKVTGSNNLKGTTMGLPSLMYVIIGIAVPVIAEIEMDFTKYPESVTAPVGDKVTFECAVRVPGEKLTWRWRPDDDLEWKDWNNVDGINDKDSVSTRLVVQVTENTPTALYQCMAWYGSISVVSIPARLTIAKVDLSKNTQERRVLTAPLYNTIVLHCKEPRSEPPARLSWWKETSKGLRKQLETPYGVLVINNATVEDSGTYGCVATNDISDQTIDLPERTYLKVQHEGHAGIRFMETEDYVGTIDKDGVLTMPVLPDNSLRLWCGAVGTPQPRVTWSKGTDTNLPGKTNSLVVENFTGEHEGVYSCSANGIRRSWKVIALQPPHWEGSAGSVNASEGSSAHISCGVPHGQPAPVVHWIFNAELIKTGKGIKATDSDLYIDHVEKRHAGIVQCFACNALGCAYDAAMLTVVPVQISDQDYSAETPKIHIPSQSPKRHNKKNPRKHKAVLIPPSRPNVTRLSDESVMVSWSHDNHGLQIQFFKVQYREVTNSSNIQWHTENYEIPTHIHSFQIDGLMPDKYYKFRIAAVYSNQDNKLGRSSGKFFLQRGGFQSPRAPVLDKATSLSPHSIQLNWTWSAHGGVEAEGFYVYYRAVSSAGAYEKVTVGGHERSMVMAHLAADTAYELKIQAYTAQAPSDFSAILMAKTQRALNAASTSTEAPPKEEESAPGTLVTAGGAAGAAALLLILAVTFLLCRRAKRPHADKEKGAGPEGGANNGYLPAKVPITITANPMHGEGGDSGVEMSFLHNNNCGNTASTDDTLPHSRKNGPARQYV</sequence>
<dbReference type="AlphaFoldDB" id="A0A8S4SQN7"/>
<dbReference type="SMART" id="SM00060">
    <property type="entry name" value="FN3"/>
    <property type="match status" value="2"/>
</dbReference>
<evidence type="ECO:0000256" key="16">
    <source>
        <dbReference type="SAM" id="MobiDB-lite"/>
    </source>
</evidence>
<evidence type="ECO:0000256" key="5">
    <source>
        <dbReference type="ARBA" id="ARBA00022737"/>
    </source>
</evidence>
<evidence type="ECO:0000259" key="18">
    <source>
        <dbReference type="PROSITE" id="PS50835"/>
    </source>
</evidence>
<comment type="subunit">
    <text evidence="14">Homodimer. Heterotetramer; 2 iHog chains bind 2 hh chains when facilitated by heparin, heparin is required to promote high-affinity interactions between hh and iHog.</text>
</comment>
<keyword evidence="5" id="KW-0677">Repeat</keyword>
<dbReference type="SMART" id="SM00409">
    <property type="entry name" value="IG"/>
    <property type="match status" value="4"/>
</dbReference>
<feature type="region of interest" description="Disordered" evidence="16">
    <location>
        <begin position="743"/>
        <end position="788"/>
    </location>
</feature>
<feature type="transmembrane region" description="Helical" evidence="17">
    <location>
        <begin position="685"/>
        <end position="708"/>
    </location>
</feature>
<keyword evidence="6" id="KW-0654">Proteoglycan</keyword>
<keyword evidence="21" id="KW-1185">Reference proteome</keyword>
<feature type="compositionally biased region" description="Polar residues" evidence="16">
    <location>
        <begin position="760"/>
        <end position="773"/>
    </location>
</feature>
<dbReference type="CDD" id="cd00063">
    <property type="entry name" value="FN3"/>
    <property type="match status" value="2"/>
</dbReference>
<dbReference type="InterPro" id="IPR036179">
    <property type="entry name" value="Ig-like_dom_sf"/>
</dbReference>
<dbReference type="InterPro" id="IPR013151">
    <property type="entry name" value="Immunoglobulin_dom"/>
</dbReference>
<evidence type="ECO:0000256" key="12">
    <source>
        <dbReference type="ARBA" id="ARBA00037573"/>
    </source>
</evidence>
<dbReference type="Gene3D" id="2.60.40.10">
    <property type="entry name" value="Immunoglobulins"/>
    <property type="match status" value="6"/>
</dbReference>
<dbReference type="GO" id="GO:0007399">
    <property type="term" value="P:nervous system development"/>
    <property type="evidence" value="ECO:0007669"/>
    <property type="project" value="TreeGrafter"/>
</dbReference>
<dbReference type="Pfam" id="PF13927">
    <property type="entry name" value="Ig_3"/>
    <property type="match status" value="3"/>
</dbReference>
<feature type="domain" description="Ig-like" evidence="18">
    <location>
        <begin position="339"/>
        <end position="424"/>
    </location>
</feature>
<evidence type="ECO:0000256" key="9">
    <source>
        <dbReference type="ARBA" id="ARBA00023157"/>
    </source>
</evidence>
<evidence type="ECO:0000256" key="11">
    <source>
        <dbReference type="ARBA" id="ARBA00023319"/>
    </source>
</evidence>
<feature type="domain" description="Ig-like" evidence="18">
    <location>
        <begin position="140"/>
        <end position="231"/>
    </location>
</feature>
<keyword evidence="2" id="KW-0358">Heparin-binding</keyword>
<dbReference type="InterPro" id="IPR013783">
    <property type="entry name" value="Ig-like_fold"/>
</dbReference>
<name>A0A8S4SQN7_9NEOP</name>
<evidence type="ECO:0000256" key="15">
    <source>
        <dbReference type="ARBA" id="ARBA00041099"/>
    </source>
</evidence>
<dbReference type="PROSITE" id="PS50853">
    <property type="entry name" value="FN3"/>
    <property type="match status" value="2"/>
</dbReference>
<dbReference type="SMART" id="SM00408">
    <property type="entry name" value="IGc2"/>
    <property type="match status" value="3"/>
</dbReference>
<keyword evidence="9" id="KW-1015">Disulfide bond</keyword>
<dbReference type="CDD" id="cd00096">
    <property type="entry name" value="Ig"/>
    <property type="match status" value="2"/>
</dbReference>
<comment type="function">
    <text evidence="12">Mediates response to the active Hedgehog (Hh) protein signal in embryos, functioning upstream or at the level of patched (ptc).</text>
</comment>
<keyword evidence="3 17" id="KW-0812">Transmembrane</keyword>
<dbReference type="PANTHER" id="PTHR44170">
    <property type="entry name" value="PROTEIN SIDEKICK"/>
    <property type="match status" value="1"/>
</dbReference>
<dbReference type="PROSITE" id="PS50835">
    <property type="entry name" value="IG_LIKE"/>
    <property type="match status" value="4"/>
</dbReference>
<evidence type="ECO:0000256" key="7">
    <source>
        <dbReference type="ARBA" id="ARBA00022989"/>
    </source>
</evidence>
<feature type="domain" description="Ig-like" evidence="18">
    <location>
        <begin position="233"/>
        <end position="334"/>
    </location>
</feature>
<keyword evidence="7 17" id="KW-1133">Transmembrane helix</keyword>
<dbReference type="InterPro" id="IPR003598">
    <property type="entry name" value="Ig_sub2"/>
</dbReference>
<evidence type="ECO:0000259" key="19">
    <source>
        <dbReference type="PROSITE" id="PS50853"/>
    </source>
</evidence>
<dbReference type="InterPro" id="IPR036116">
    <property type="entry name" value="FN3_sf"/>
</dbReference>
<evidence type="ECO:0000256" key="13">
    <source>
        <dbReference type="ARBA" id="ARBA00038144"/>
    </source>
</evidence>
<comment type="subcellular location">
    <subcellularLocation>
        <location evidence="1">Membrane</location>
        <topology evidence="1">Single-pass type I membrane protein</topology>
    </subcellularLocation>
</comment>
<dbReference type="Pfam" id="PF00041">
    <property type="entry name" value="fn3"/>
    <property type="match status" value="2"/>
</dbReference>
<evidence type="ECO:0000313" key="21">
    <source>
        <dbReference type="Proteomes" id="UP000838756"/>
    </source>
</evidence>
<evidence type="ECO:0000256" key="10">
    <source>
        <dbReference type="ARBA" id="ARBA00023180"/>
    </source>
</evidence>
<evidence type="ECO:0000313" key="20">
    <source>
        <dbReference type="EMBL" id="CAH2269220.1"/>
    </source>
</evidence>
<evidence type="ECO:0000256" key="17">
    <source>
        <dbReference type="SAM" id="Phobius"/>
    </source>
</evidence>
<accession>A0A8S4SQN7</accession>
<feature type="domain" description="Fibronectin type-III" evidence="19">
    <location>
        <begin position="466"/>
        <end position="563"/>
    </location>
</feature>
<feature type="region of interest" description="Disordered" evidence="16">
    <location>
        <begin position="439"/>
        <end position="460"/>
    </location>
</feature>
<proteinExistence type="inferred from homology"/>
<evidence type="ECO:0000256" key="4">
    <source>
        <dbReference type="ARBA" id="ARBA00022729"/>
    </source>
</evidence>
<dbReference type="InterPro" id="IPR007110">
    <property type="entry name" value="Ig-like_dom"/>
</dbReference>
<evidence type="ECO:0000256" key="14">
    <source>
        <dbReference type="ARBA" id="ARBA00038530"/>
    </source>
</evidence>
<gene>
    <name evidence="20" type="primary">jg1740</name>
    <name evidence="20" type="ORF">PAEG_LOCUS27489</name>
</gene>
<reference evidence="20" key="1">
    <citation type="submission" date="2022-03" db="EMBL/GenBank/DDBJ databases">
        <authorList>
            <person name="Lindestad O."/>
        </authorList>
    </citation>
    <scope>NUCLEOTIDE SEQUENCE</scope>
</reference>
<dbReference type="OrthoDB" id="9998697at2759"/>
<dbReference type="EMBL" id="CAKXAJ010026501">
    <property type="protein sequence ID" value="CAH2269220.1"/>
    <property type="molecule type" value="Genomic_DNA"/>
</dbReference>
<organism evidence="20 21">
    <name type="scientific">Pararge aegeria aegeria</name>
    <dbReference type="NCBI Taxonomy" id="348720"/>
    <lineage>
        <taxon>Eukaryota</taxon>
        <taxon>Metazoa</taxon>
        <taxon>Ecdysozoa</taxon>
        <taxon>Arthropoda</taxon>
        <taxon>Hexapoda</taxon>
        <taxon>Insecta</taxon>
        <taxon>Pterygota</taxon>
        <taxon>Neoptera</taxon>
        <taxon>Endopterygota</taxon>
        <taxon>Lepidoptera</taxon>
        <taxon>Glossata</taxon>
        <taxon>Ditrysia</taxon>
        <taxon>Papilionoidea</taxon>
        <taxon>Nymphalidae</taxon>
        <taxon>Satyrinae</taxon>
        <taxon>Satyrini</taxon>
        <taxon>Parargina</taxon>
        <taxon>Pararge</taxon>
    </lineage>
</organism>
<keyword evidence="4" id="KW-0732">Signal</keyword>
<dbReference type="InterPro" id="IPR003599">
    <property type="entry name" value="Ig_sub"/>
</dbReference>
<comment type="similarity">
    <text evidence="13">Belongs to the immunoglobulin superfamily. IHOG family.</text>
</comment>
<evidence type="ECO:0000256" key="6">
    <source>
        <dbReference type="ARBA" id="ARBA00022974"/>
    </source>
</evidence>
<feature type="compositionally biased region" description="Basic residues" evidence="16">
    <location>
        <begin position="449"/>
        <end position="460"/>
    </location>
</feature>
<evidence type="ECO:0000256" key="2">
    <source>
        <dbReference type="ARBA" id="ARBA00022674"/>
    </source>
</evidence>
<dbReference type="InterPro" id="IPR003961">
    <property type="entry name" value="FN3_dom"/>
</dbReference>
<keyword evidence="11" id="KW-0393">Immunoglobulin domain</keyword>
<dbReference type="Proteomes" id="UP000838756">
    <property type="component" value="Unassembled WGS sequence"/>
</dbReference>
<dbReference type="SUPFAM" id="SSF48726">
    <property type="entry name" value="Immunoglobulin"/>
    <property type="match status" value="3"/>
</dbReference>
<evidence type="ECO:0000256" key="8">
    <source>
        <dbReference type="ARBA" id="ARBA00023136"/>
    </source>
</evidence>
<dbReference type="GO" id="GO:0098609">
    <property type="term" value="P:cell-cell adhesion"/>
    <property type="evidence" value="ECO:0007669"/>
    <property type="project" value="TreeGrafter"/>
</dbReference>
<evidence type="ECO:0000256" key="1">
    <source>
        <dbReference type="ARBA" id="ARBA00004479"/>
    </source>
</evidence>
<keyword evidence="10" id="KW-0325">Glycoprotein</keyword>
<dbReference type="Pfam" id="PF00047">
    <property type="entry name" value="ig"/>
    <property type="match status" value="1"/>
</dbReference>